<dbReference type="EMBL" id="KN123195">
    <property type="protein sequence ID" value="KFO26348.1"/>
    <property type="molecule type" value="Genomic_DNA"/>
</dbReference>
<protein>
    <submittedName>
        <fullName evidence="1">Uncharacterized protein</fullName>
    </submittedName>
</protein>
<gene>
    <name evidence="1" type="ORF">H920_12263</name>
</gene>
<keyword evidence="2" id="KW-1185">Reference proteome</keyword>
<sequence>MYSRITCELTPHAFRFFSLLGTSQLEKRSSADENKSVKEGIDKLCGKKKSVKRVEKLGCAQATKYLNVGWGIWATPSANVSIAIHLCTANFRQSKSVGFITVSDRISSLTQLFPVSLILDNQ</sequence>
<name>A0A091D789_FUKDA</name>
<evidence type="ECO:0000313" key="1">
    <source>
        <dbReference type="EMBL" id="KFO26348.1"/>
    </source>
</evidence>
<evidence type="ECO:0000313" key="2">
    <source>
        <dbReference type="Proteomes" id="UP000028990"/>
    </source>
</evidence>
<dbReference type="AlphaFoldDB" id="A0A091D789"/>
<dbReference type="Proteomes" id="UP000028990">
    <property type="component" value="Unassembled WGS sequence"/>
</dbReference>
<organism evidence="1 2">
    <name type="scientific">Fukomys damarensis</name>
    <name type="common">Damaraland mole rat</name>
    <name type="synonym">Cryptomys damarensis</name>
    <dbReference type="NCBI Taxonomy" id="885580"/>
    <lineage>
        <taxon>Eukaryota</taxon>
        <taxon>Metazoa</taxon>
        <taxon>Chordata</taxon>
        <taxon>Craniata</taxon>
        <taxon>Vertebrata</taxon>
        <taxon>Euteleostomi</taxon>
        <taxon>Mammalia</taxon>
        <taxon>Eutheria</taxon>
        <taxon>Euarchontoglires</taxon>
        <taxon>Glires</taxon>
        <taxon>Rodentia</taxon>
        <taxon>Hystricomorpha</taxon>
        <taxon>Bathyergidae</taxon>
        <taxon>Fukomys</taxon>
    </lineage>
</organism>
<reference evidence="1 2" key="1">
    <citation type="submission" date="2013-11" db="EMBL/GenBank/DDBJ databases">
        <title>The Damaraland mole rat (Fukomys damarensis) genome and evolution of African mole rats.</title>
        <authorList>
            <person name="Gladyshev V.N."/>
            <person name="Fang X."/>
        </authorList>
    </citation>
    <scope>NUCLEOTIDE SEQUENCE [LARGE SCALE GENOMIC DNA]</scope>
    <source>
        <tissue evidence="1">Liver</tissue>
    </source>
</reference>
<proteinExistence type="predicted"/>
<accession>A0A091D789</accession>